<sequence length="158" mass="17351">MPSIKVNSLLGLMVMLALISSSSQQLNIFGNIFDCFKMITNAMSTCEQQLQDRLDLVDKASEQAGENVDKTMFTCCYFAEFSHCLDSKTEGKCGKDISTAISTSASSVAKVLNSKCSDYEYYSAKCLFVVYLNYIVIVAIILAVISVASCVIGCLRRR</sequence>
<dbReference type="EMBL" id="CAEY01000864">
    <property type="status" value="NOT_ANNOTATED_CDS"/>
    <property type="molecule type" value="Genomic_DNA"/>
</dbReference>
<proteinExistence type="predicted"/>
<gene>
    <name evidence="3" type="primary">107369187</name>
</gene>
<dbReference type="AlphaFoldDB" id="T1L0G6"/>
<dbReference type="HOGENOM" id="CLU_1671574_0_0_1"/>
<keyword evidence="1" id="KW-0812">Transmembrane</keyword>
<keyword evidence="1" id="KW-0472">Membrane</keyword>
<feature type="chain" id="PRO_5004592003" evidence="2">
    <location>
        <begin position="26"/>
        <end position="158"/>
    </location>
</feature>
<evidence type="ECO:0000313" key="3">
    <source>
        <dbReference type="EnsemblMetazoa" id="tetur30g00610.1"/>
    </source>
</evidence>
<keyword evidence="2" id="KW-0732">Signal</keyword>
<reference evidence="3" key="2">
    <citation type="submission" date="2015-06" db="UniProtKB">
        <authorList>
            <consortium name="EnsemblMetazoa"/>
        </authorList>
    </citation>
    <scope>IDENTIFICATION</scope>
</reference>
<dbReference type="KEGG" id="tut:107369187"/>
<dbReference type="OrthoDB" id="10427949at2759"/>
<evidence type="ECO:0000313" key="4">
    <source>
        <dbReference type="Proteomes" id="UP000015104"/>
    </source>
</evidence>
<evidence type="ECO:0000256" key="2">
    <source>
        <dbReference type="SAM" id="SignalP"/>
    </source>
</evidence>
<feature type="signal peptide" evidence="2">
    <location>
        <begin position="1"/>
        <end position="25"/>
    </location>
</feature>
<feature type="transmembrane region" description="Helical" evidence="1">
    <location>
        <begin position="131"/>
        <end position="155"/>
    </location>
</feature>
<accession>T1L0G6</accession>
<dbReference type="EnsemblMetazoa" id="tetur30g00610.1">
    <property type="protein sequence ID" value="tetur30g00610.1"/>
    <property type="gene ID" value="tetur30g00610"/>
</dbReference>
<reference evidence="4" key="1">
    <citation type="submission" date="2011-08" db="EMBL/GenBank/DDBJ databases">
        <authorList>
            <person name="Rombauts S."/>
        </authorList>
    </citation>
    <scope>NUCLEOTIDE SEQUENCE</scope>
    <source>
        <strain evidence="4">London</strain>
    </source>
</reference>
<keyword evidence="1" id="KW-1133">Transmembrane helix</keyword>
<protein>
    <submittedName>
        <fullName evidence="3">Uncharacterized protein</fullName>
    </submittedName>
</protein>
<dbReference type="Proteomes" id="UP000015104">
    <property type="component" value="Unassembled WGS sequence"/>
</dbReference>
<organism evidence="3 4">
    <name type="scientific">Tetranychus urticae</name>
    <name type="common">Two-spotted spider mite</name>
    <dbReference type="NCBI Taxonomy" id="32264"/>
    <lineage>
        <taxon>Eukaryota</taxon>
        <taxon>Metazoa</taxon>
        <taxon>Ecdysozoa</taxon>
        <taxon>Arthropoda</taxon>
        <taxon>Chelicerata</taxon>
        <taxon>Arachnida</taxon>
        <taxon>Acari</taxon>
        <taxon>Acariformes</taxon>
        <taxon>Trombidiformes</taxon>
        <taxon>Prostigmata</taxon>
        <taxon>Eleutherengona</taxon>
        <taxon>Raphignathae</taxon>
        <taxon>Tetranychoidea</taxon>
        <taxon>Tetranychidae</taxon>
        <taxon>Tetranychus</taxon>
    </lineage>
</organism>
<evidence type="ECO:0000256" key="1">
    <source>
        <dbReference type="SAM" id="Phobius"/>
    </source>
</evidence>
<keyword evidence="4" id="KW-1185">Reference proteome</keyword>
<name>T1L0G6_TETUR</name>